<dbReference type="InterPro" id="IPR006128">
    <property type="entry name" value="Lipoprotein_PsaA-like"/>
</dbReference>
<dbReference type="NCBIfam" id="NF007091">
    <property type="entry name" value="PRK09545.1"/>
    <property type="match status" value="1"/>
</dbReference>
<dbReference type="GO" id="GO:0046872">
    <property type="term" value="F:metal ion binding"/>
    <property type="evidence" value="ECO:0007669"/>
    <property type="project" value="InterPro"/>
</dbReference>
<dbReference type="Gene3D" id="3.40.50.1980">
    <property type="entry name" value="Nitrogenase molybdenum iron protein domain"/>
    <property type="match status" value="2"/>
</dbReference>
<evidence type="ECO:0000256" key="6">
    <source>
        <dbReference type="RuleBase" id="RU003512"/>
    </source>
</evidence>
<comment type="similarity">
    <text evidence="1 6">Belongs to the bacterial solute-binding protein 9 family.</text>
</comment>
<dbReference type="PRINTS" id="PR00690">
    <property type="entry name" value="ADHESNFAMILY"/>
</dbReference>
<gene>
    <name evidence="8" type="ORF">A3K86_06280</name>
</gene>
<name>A0A178KMM3_9GAMM</name>
<dbReference type="PRINTS" id="PR00691">
    <property type="entry name" value="ADHESINB"/>
</dbReference>
<feature type="signal peptide" evidence="7">
    <location>
        <begin position="1"/>
        <end position="21"/>
    </location>
</feature>
<evidence type="ECO:0000313" key="8">
    <source>
        <dbReference type="EMBL" id="OAN18491.1"/>
    </source>
</evidence>
<keyword evidence="5" id="KW-0864">Zinc transport</keyword>
<dbReference type="AlphaFoldDB" id="A0A178KMM3"/>
<keyword evidence="3 6" id="KW-0813">Transport</keyword>
<evidence type="ECO:0000256" key="3">
    <source>
        <dbReference type="ARBA" id="ARBA00022448"/>
    </source>
</evidence>
<evidence type="ECO:0000256" key="4">
    <source>
        <dbReference type="ARBA" id="ARBA00022729"/>
    </source>
</evidence>
<sequence length="297" mass="32974">MSRFISFGLIGIFLFSSASFAKEFNVVTSVKPLQLIVQELTAGVSEPQVLLPAGASPHDYALKPSDVKKIHDADLVIWVGPELETFMVKVLKNEVTNLALTESDRIDFLHYEHDDHSDHADHGHSHDGVDPHFWMGPTQAMQAANVITTALIDADPLHKNEYEVNLAKFQDSVKSATEQLTTQLKPVADHGYYVFHDGYGYFETYFKLNNLGHFTVKPDRRPGAKTLISIRRALLDKQAYCVFSEPQFSPAVVSSVVNGTDVKIGTLDPMATNIAYQQGGYIAFLNELGQSFTNCLK</sequence>
<dbReference type="InterPro" id="IPR006129">
    <property type="entry name" value="AdhesinB"/>
</dbReference>
<dbReference type="PANTHER" id="PTHR42953">
    <property type="entry name" value="HIGH-AFFINITY ZINC UPTAKE SYSTEM PROTEIN ZNUA-RELATED"/>
    <property type="match status" value="1"/>
</dbReference>
<dbReference type="Proteomes" id="UP000078503">
    <property type="component" value="Unassembled WGS sequence"/>
</dbReference>
<dbReference type="InterPro" id="IPR050492">
    <property type="entry name" value="Bact_metal-bind_prot9"/>
</dbReference>
<keyword evidence="9" id="KW-1185">Reference proteome</keyword>
<dbReference type="SUPFAM" id="SSF53807">
    <property type="entry name" value="Helical backbone' metal receptor"/>
    <property type="match status" value="1"/>
</dbReference>
<dbReference type="PANTHER" id="PTHR42953:SF3">
    <property type="entry name" value="HIGH-AFFINITY ZINC UPTAKE SYSTEM PROTEIN ZNUA"/>
    <property type="match status" value="1"/>
</dbReference>
<keyword evidence="5" id="KW-0406">Ion transport</keyword>
<accession>A0A178KMM3</accession>
<organism evidence="8 9">
    <name type="scientific">Photobacterium jeanii</name>
    <dbReference type="NCBI Taxonomy" id="858640"/>
    <lineage>
        <taxon>Bacteria</taxon>
        <taxon>Pseudomonadati</taxon>
        <taxon>Pseudomonadota</taxon>
        <taxon>Gammaproteobacteria</taxon>
        <taxon>Vibrionales</taxon>
        <taxon>Vibrionaceae</taxon>
        <taxon>Photobacterium</taxon>
    </lineage>
</organism>
<dbReference type="GO" id="GO:0006829">
    <property type="term" value="P:zinc ion transport"/>
    <property type="evidence" value="ECO:0007669"/>
    <property type="project" value="UniProtKB-KW"/>
</dbReference>
<evidence type="ECO:0000313" key="9">
    <source>
        <dbReference type="Proteomes" id="UP000078503"/>
    </source>
</evidence>
<dbReference type="InterPro" id="IPR006127">
    <property type="entry name" value="ZnuA-like"/>
</dbReference>
<dbReference type="OrthoDB" id="7346865at2"/>
<dbReference type="GO" id="GO:0007155">
    <property type="term" value="P:cell adhesion"/>
    <property type="evidence" value="ECO:0007669"/>
    <property type="project" value="InterPro"/>
</dbReference>
<dbReference type="STRING" id="858640.A3K86_06280"/>
<dbReference type="Pfam" id="PF01297">
    <property type="entry name" value="ZnuA"/>
    <property type="match status" value="1"/>
</dbReference>
<evidence type="ECO:0000256" key="2">
    <source>
        <dbReference type="ARBA" id="ARBA00015915"/>
    </source>
</evidence>
<proteinExistence type="inferred from homology"/>
<comment type="caution">
    <text evidence="8">The sequence shown here is derived from an EMBL/GenBank/DDBJ whole genome shotgun (WGS) entry which is preliminary data.</text>
</comment>
<protein>
    <recommendedName>
        <fullName evidence="2">High-affinity zinc uptake system protein ZnuA</fullName>
    </recommendedName>
</protein>
<dbReference type="EMBL" id="LVHF01000012">
    <property type="protein sequence ID" value="OAN18491.1"/>
    <property type="molecule type" value="Genomic_DNA"/>
</dbReference>
<reference evidence="8 9" key="1">
    <citation type="submission" date="2016-03" db="EMBL/GenBank/DDBJ databases">
        <title>Photobacterium proteolyticum sp. nov. a protease producing bacterium isolated from ocean sediments of Laizhou Bay.</title>
        <authorList>
            <person name="Li Y."/>
        </authorList>
    </citation>
    <scope>NUCLEOTIDE SEQUENCE [LARGE SCALE GENOMIC DNA]</scope>
    <source>
        <strain evidence="8 9">R-40508</strain>
    </source>
</reference>
<evidence type="ECO:0000256" key="1">
    <source>
        <dbReference type="ARBA" id="ARBA00011028"/>
    </source>
</evidence>
<keyword evidence="5" id="KW-0862">Zinc</keyword>
<dbReference type="RefSeq" id="WP_068329236.1">
    <property type="nucleotide sequence ID" value="NZ_LVHF01000012.1"/>
</dbReference>
<keyword evidence="4 7" id="KW-0732">Signal</keyword>
<feature type="chain" id="PRO_5008090485" description="High-affinity zinc uptake system protein ZnuA" evidence="7">
    <location>
        <begin position="22"/>
        <end position="297"/>
    </location>
</feature>
<evidence type="ECO:0000256" key="5">
    <source>
        <dbReference type="ARBA" id="ARBA00022906"/>
    </source>
</evidence>
<evidence type="ECO:0000256" key="7">
    <source>
        <dbReference type="SAM" id="SignalP"/>
    </source>
</evidence>